<sequence>MAVFSNFNFLEHLQWLPSNRSFAWGNAKTELSQLDSLKTVFLARLKREKPKILQKDAAYKLMSIAYEQGRLIGTQILLQELQKGNSRLSHYLDVLVSDSETEDLCFMSLKHCHSLLSLLDSAFHGRIVCPAQRVIALCNSSSVMDGIASLHPAPSKR</sequence>
<keyword evidence="2" id="KW-1185">Reference proteome</keyword>
<proteinExistence type="predicted"/>
<reference evidence="1 2" key="1">
    <citation type="submission" date="2017-08" db="EMBL/GenBank/DDBJ databases">
        <title>Acidophilic green algal genome provides insights into adaptation to an acidic environment.</title>
        <authorList>
            <person name="Hirooka S."/>
            <person name="Hirose Y."/>
            <person name="Kanesaki Y."/>
            <person name="Higuchi S."/>
            <person name="Fujiwara T."/>
            <person name="Onuma R."/>
            <person name="Era A."/>
            <person name="Ohbayashi R."/>
            <person name="Uzuka A."/>
            <person name="Nozaki H."/>
            <person name="Yoshikawa H."/>
            <person name="Miyagishima S.Y."/>
        </authorList>
    </citation>
    <scope>NUCLEOTIDE SEQUENCE [LARGE SCALE GENOMIC DNA]</scope>
    <source>
        <strain evidence="1 2">NIES-2499</strain>
    </source>
</reference>
<dbReference type="EMBL" id="BEGY01000232">
    <property type="protein sequence ID" value="GAX86136.1"/>
    <property type="molecule type" value="Genomic_DNA"/>
</dbReference>
<protein>
    <submittedName>
        <fullName evidence="1">Uncharacterized protein</fullName>
    </submittedName>
</protein>
<dbReference type="AlphaFoldDB" id="A0A250XSX3"/>
<gene>
    <name evidence="1" type="ORF">CEUSTIGMA_g13549.t1</name>
</gene>
<dbReference type="Proteomes" id="UP000232323">
    <property type="component" value="Unassembled WGS sequence"/>
</dbReference>
<evidence type="ECO:0000313" key="2">
    <source>
        <dbReference type="Proteomes" id="UP000232323"/>
    </source>
</evidence>
<organism evidence="1 2">
    <name type="scientific">Chlamydomonas eustigma</name>
    <dbReference type="NCBI Taxonomy" id="1157962"/>
    <lineage>
        <taxon>Eukaryota</taxon>
        <taxon>Viridiplantae</taxon>
        <taxon>Chlorophyta</taxon>
        <taxon>core chlorophytes</taxon>
        <taxon>Chlorophyceae</taxon>
        <taxon>CS clade</taxon>
        <taxon>Chlamydomonadales</taxon>
        <taxon>Chlamydomonadaceae</taxon>
        <taxon>Chlamydomonas</taxon>
    </lineage>
</organism>
<accession>A0A250XSX3</accession>
<name>A0A250XSX3_9CHLO</name>
<evidence type="ECO:0000313" key="1">
    <source>
        <dbReference type="EMBL" id="GAX86136.1"/>
    </source>
</evidence>
<comment type="caution">
    <text evidence="1">The sequence shown here is derived from an EMBL/GenBank/DDBJ whole genome shotgun (WGS) entry which is preliminary data.</text>
</comment>